<dbReference type="SUPFAM" id="SSF57701">
    <property type="entry name" value="Zn2/Cys6 DNA-binding domain"/>
    <property type="match status" value="1"/>
</dbReference>
<dbReference type="SMART" id="SM00066">
    <property type="entry name" value="GAL4"/>
    <property type="match status" value="1"/>
</dbReference>
<dbReference type="SMART" id="SM00906">
    <property type="entry name" value="Fungal_trans"/>
    <property type="match status" value="1"/>
</dbReference>
<dbReference type="Pfam" id="PF00550">
    <property type="entry name" value="PP-binding"/>
    <property type="match status" value="1"/>
</dbReference>
<keyword evidence="1" id="KW-0596">Phosphopantetheine</keyword>
<dbReference type="Proteomes" id="UP000054383">
    <property type="component" value="Unassembled WGS sequence"/>
</dbReference>
<dbReference type="InterPro" id="IPR036864">
    <property type="entry name" value="Zn2-C6_fun-type_DNA-bd_sf"/>
</dbReference>
<dbReference type="PANTHER" id="PTHR45527:SF3">
    <property type="entry name" value="SIDEROPHORE SYNTHETASE (EUROFUNG)"/>
    <property type="match status" value="1"/>
</dbReference>
<keyword evidence="7" id="KW-0804">Transcription</keyword>
<dbReference type="AlphaFoldDB" id="A0A0U1M085"/>
<evidence type="ECO:0000259" key="10">
    <source>
        <dbReference type="PROSITE" id="PS50075"/>
    </source>
</evidence>
<dbReference type="GO" id="GO:0043041">
    <property type="term" value="P:amino acid activation for nonribosomal peptide biosynthetic process"/>
    <property type="evidence" value="ECO:0007669"/>
    <property type="project" value="TreeGrafter"/>
</dbReference>
<dbReference type="PROSITE" id="PS00463">
    <property type="entry name" value="ZN2_CY6_FUNGAL_1"/>
    <property type="match status" value="1"/>
</dbReference>
<dbReference type="InterPro" id="IPR006162">
    <property type="entry name" value="Ppantetheine_attach_site"/>
</dbReference>
<evidence type="ECO:0000313" key="12">
    <source>
        <dbReference type="Proteomes" id="UP000054383"/>
    </source>
</evidence>
<feature type="domain" description="Zn(2)-C6 fungal-type" evidence="9">
    <location>
        <begin position="4"/>
        <end position="36"/>
    </location>
</feature>
<dbReference type="SUPFAM" id="SSF52777">
    <property type="entry name" value="CoA-dependent acyltransferases"/>
    <property type="match status" value="1"/>
</dbReference>
<protein>
    <submittedName>
        <fullName evidence="11">Nonribosomal peptide synthetase 12</fullName>
    </submittedName>
</protein>
<dbReference type="GO" id="GO:0016874">
    <property type="term" value="F:ligase activity"/>
    <property type="evidence" value="ECO:0007669"/>
    <property type="project" value="UniProtKB-KW"/>
</dbReference>
<dbReference type="OrthoDB" id="4898680at2759"/>
<dbReference type="SUPFAM" id="SSF47336">
    <property type="entry name" value="ACP-like"/>
    <property type="match status" value="1"/>
</dbReference>
<dbReference type="Gene3D" id="1.10.1200.10">
    <property type="entry name" value="ACP-like"/>
    <property type="match status" value="1"/>
</dbReference>
<dbReference type="Gene3D" id="3.30.559.30">
    <property type="entry name" value="Nonribosomal peptide synthetase, condensation domain"/>
    <property type="match status" value="1"/>
</dbReference>
<dbReference type="PANTHER" id="PTHR45527">
    <property type="entry name" value="NONRIBOSOMAL PEPTIDE SYNTHETASE"/>
    <property type="match status" value="1"/>
</dbReference>
<dbReference type="GO" id="GO:0000981">
    <property type="term" value="F:DNA-binding transcription factor activity, RNA polymerase II-specific"/>
    <property type="evidence" value="ECO:0007669"/>
    <property type="project" value="InterPro"/>
</dbReference>
<dbReference type="Gene3D" id="4.10.240.10">
    <property type="entry name" value="Zn(2)-C6 fungal-type DNA-binding domain"/>
    <property type="match status" value="1"/>
</dbReference>
<evidence type="ECO:0000256" key="2">
    <source>
        <dbReference type="ARBA" id="ARBA00022553"/>
    </source>
</evidence>
<dbReference type="GO" id="GO:0044550">
    <property type="term" value="P:secondary metabolite biosynthetic process"/>
    <property type="evidence" value="ECO:0007669"/>
    <property type="project" value="TreeGrafter"/>
</dbReference>
<keyword evidence="12" id="KW-1185">Reference proteome</keyword>
<name>A0A0U1M085_TALIS</name>
<dbReference type="Pfam" id="PF00172">
    <property type="entry name" value="Zn_clus"/>
    <property type="match status" value="1"/>
</dbReference>
<dbReference type="GO" id="GO:0006351">
    <property type="term" value="P:DNA-templated transcription"/>
    <property type="evidence" value="ECO:0007669"/>
    <property type="project" value="InterPro"/>
</dbReference>
<gene>
    <name evidence="11" type="ORF">PISL3812_05984</name>
</gene>
<dbReference type="InterPro" id="IPR007219">
    <property type="entry name" value="XnlR_reg_dom"/>
</dbReference>
<dbReference type="Gene3D" id="3.30.300.30">
    <property type="match status" value="1"/>
</dbReference>
<keyword evidence="4" id="KW-0479">Metal-binding</keyword>
<keyword evidence="5" id="KW-0805">Transcription regulation</keyword>
<accession>A0A0U1M085</accession>
<dbReference type="GO" id="GO:0005737">
    <property type="term" value="C:cytoplasm"/>
    <property type="evidence" value="ECO:0007669"/>
    <property type="project" value="TreeGrafter"/>
</dbReference>
<dbReference type="InterPro" id="IPR001242">
    <property type="entry name" value="Condensation_dom"/>
</dbReference>
<dbReference type="PROSITE" id="PS00012">
    <property type="entry name" value="PHOSPHOPANTETHEINE"/>
    <property type="match status" value="1"/>
</dbReference>
<evidence type="ECO:0000256" key="5">
    <source>
        <dbReference type="ARBA" id="ARBA00023015"/>
    </source>
</evidence>
<dbReference type="GO" id="GO:0008270">
    <property type="term" value="F:zinc ion binding"/>
    <property type="evidence" value="ECO:0007669"/>
    <property type="project" value="InterPro"/>
</dbReference>
<dbReference type="SMART" id="SM00823">
    <property type="entry name" value="PKS_PP"/>
    <property type="match status" value="1"/>
</dbReference>
<evidence type="ECO:0000256" key="1">
    <source>
        <dbReference type="ARBA" id="ARBA00022450"/>
    </source>
</evidence>
<dbReference type="InterPro" id="IPR045851">
    <property type="entry name" value="AMP-bd_C_sf"/>
</dbReference>
<evidence type="ECO:0000259" key="9">
    <source>
        <dbReference type="PROSITE" id="PS50048"/>
    </source>
</evidence>
<evidence type="ECO:0000256" key="6">
    <source>
        <dbReference type="ARBA" id="ARBA00023125"/>
    </source>
</evidence>
<dbReference type="Pfam" id="PF00668">
    <property type="entry name" value="Condensation"/>
    <property type="match status" value="1"/>
</dbReference>
<evidence type="ECO:0000256" key="8">
    <source>
        <dbReference type="ARBA" id="ARBA00023242"/>
    </source>
</evidence>
<dbReference type="InterPro" id="IPR001138">
    <property type="entry name" value="Zn2Cys6_DnaBD"/>
</dbReference>
<organism evidence="11 12">
    <name type="scientific">Talaromyces islandicus</name>
    <name type="common">Penicillium islandicum</name>
    <dbReference type="NCBI Taxonomy" id="28573"/>
    <lineage>
        <taxon>Eukaryota</taxon>
        <taxon>Fungi</taxon>
        <taxon>Dikarya</taxon>
        <taxon>Ascomycota</taxon>
        <taxon>Pezizomycotina</taxon>
        <taxon>Eurotiomycetes</taxon>
        <taxon>Eurotiomycetidae</taxon>
        <taxon>Eurotiales</taxon>
        <taxon>Trichocomaceae</taxon>
        <taxon>Talaromyces</taxon>
        <taxon>Talaromyces sect. Islandici</taxon>
    </lineage>
</organism>
<feature type="domain" description="Carrier" evidence="10">
    <location>
        <begin position="824"/>
        <end position="900"/>
    </location>
</feature>
<reference evidence="11 12" key="1">
    <citation type="submission" date="2015-04" db="EMBL/GenBank/DDBJ databases">
        <authorList>
            <person name="Syromyatnikov M.Y."/>
            <person name="Popov V.N."/>
        </authorList>
    </citation>
    <scope>NUCLEOTIDE SEQUENCE [LARGE SCALE GENOMIC DNA]</scope>
    <source>
        <strain evidence="11">WF-38-12</strain>
    </source>
</reference>
<dbReference type="EMBL" id="CVMT01000005">
    <property type="protein sequence ID" value="CRG88949.1"/>
    <property type="molecule type" value="Genomic_DNA"/>
</dbReference>
<evidence type="ECO:0000256" key="4">
    <source>
        <dbReference type="ARBA" id="ARBA00022723"/>
    </source>
</evidence>
<dbReference type="InterPro" id="IPR020806">
    <property type="entry name" value="PKS_PP-bd"/>
</dbReference>
<dbReference type="GO" id="GO:0003677">
    <property type="term" value="F:DNA binding"/>
    <property type="evidence" value="ECO:0007669"/>
    <property type="project" value="UniProtKB-KW"/>
</dbReference>
<keyword evidence="8" id="KW-0539">Nucleus</keyword>
<dbReference type="PROSITE" id="PS50075">
    <property type="entry name" value="CARRIER"/>
    <property type="match status" value="1"/>
</dbReference>
<dbReference type="FunFam" id="1.10.1200.10:FF:000005">
    <property type="entry name" value="Nonribosomal peptide synthetase 1"/>
    <property type="match status" value="1"/>
</dbReference>
<keyword evidence="3" id="KW-0436">Ligase</keyword>
<dbReference type="GO" id="GO:0031177">
    <property type="term" value="F:phosphopantetheine binding"/>
    <property type="evidence" value="ECO:0007669"/>
    <property type="project" value="InterPro"/>
</dbReference>
<dbReference type="Pfam" id="PF04082">
    <property type="entry name" value="Fungal_trans"/>
    <property type="match status" value="1"/>
</dbReference>
<proteinExistence type="predicted"/>
<dbReference type="CDD" id="cd12148">
    <property type="entry name" value="fungal_TF_MHR"/>
    <property type="match status" value="1"/>
</dbReference>
<dbReference type="InterPro" id="IPR036736">
    <property type="entry name" value="ACP-like_sf"/>
</dbReference>
<dbReference type="STRING" id="28573.A0A0U1M085"/>
<keyword evidence="2" id="KW-0597">Phosphoprotein</keyword>
<dbReference type="PROSITE" id="PS50048">
    <property type="entry name" value="ZN2_CY6_FUNGAL_2"/>
    <property type="match status" value="1"/>
</dbReference>
<evidence type="ECO:0000256" key="3">
    <source>
        <dbReference type="ARBA" id="ARBA00022598"/>
    </source>
</evidence>
<dbReference type="SUPFAM" id="SSF56801">
    <property type="entry name" value="Acetyl-CoA synthetase-like"/>
    <property type="match status" value="1"/>
</dbReference>
<sequence length="1225" mass="138117">MAASCEPCRRHKVRCDHKRPACTRCQQRRIASGCFYHPAPLTRSRIISQPSPADANPYSFVETVHNSSTGELHYQSPDSHPGYLGPTSFAAEFVANSGLAGDLGSESPTAGFGSSSQLQPYWLNKISDVLMLCADFSLIERLVSDFFEQSPAPMIPAPFVRNAFPSTRKLCQKYLPENITRLVSMIISNTAKIFQIPPSTQGYEFHGLYTGANFRLEILGIMLAEAGRSTQFGTGSGVFTIRGEPQERKQFAQKMYLASNIILQVCKMLTPTNDLLVWLVYENMLLSSIIHGDSSESLWEQLGDLSTRIFALGAHRESKKPADLPLFLAQMRKRLFASSYQIDKSIATFLGRPPRLSSRHSDCGLPLCISDDLFNASNEAFKQAMEDVDEQGWSTQATFQPTAWIRLRCSNAIFREEILDISMKPFDTKTIKQLNDISRRSQEKWQSHPAYLHFTPNAWDKNDKPSIAAMLILSSLAYLYNDFLVQRLLVRRHNAPNASLLSVSAHILSTVLLLRSSHIPRIHLDLTSTIQLYGFPAASVLIEALESEIRYETQLDYTVSRAEIIRNLCVFISHIDSIEQPKNWNDALFKRASKVFSNIIDEVIEPKLGIDNNALASTNTDEYSSVLNEDIAIYDFMGSGSQPDNMNFGMVFDQWLKVQRSDKDTGTTYKKRKLRLLKVHRVRYESDGTIVFLGRKDNQVKLHGQRIELGEIEYHLRHIFSRVDRFVDTLVEIIIPAGEEPKTVAFVALAGTGKRPSELQHELNDMVVEVQVKAREALPSYMVPFAYVAIPRTPLNSSGKVDRRQLQQIDIRMIRSKVEEEKRAPVTVKERTLQGLWATSLKIDTGSIGIDDTFFDVGGDSIVAMRLVAAARAQGQSLSIADIFSYGRLSYMALVLKDEDGSSKPITDHRLFSFINAPDIPAYVEEVRKHQIQNPDWTIDDIPPTTDYQSFTIMRSYTKPRDQLLHELIDLDNFIDKKRAIKSFQQLVQRYQILRTVFTKSNKAVKFSCYINHVYQHSTSSSYEYWRTLLDGATMTQLPLERDTSKAVAKNSLPPEISYQATRLISDVHAPPGITMGTAVTTAWAIALVRQAHYQDQDVTFGRLVSGRNVTLDSADRLAGRCINVVPVRVNMHALGSVLDVLHAVQVQGVASAPFETLRLQELVNNCTEWDPETQFESVVQHQNIESVRALKFGNYQARVESYIPHTQLSQWLWLFSVPTEDGGG</sequence>
<dbReference type="CDD" id="cd00067">
    <property type="entry name" value="GAL4"/>
    <property type="match status" value="1"/>
</dbReference>
<evidence type="ECO:0000313" key="11">
    <source>
        <dbReference type="EMBL" id="CRG88949.1"/>
    </source>
</evidence>
<keyword evidence="6" id="KW-0238">DNA-binding</keyword>
<evidence type="ECO:0000256" key="7">
    <source>
        <dbReference type="ARBA" id="ARBA00023163"/>
    </source>
</evidence>
<dbReference type="InterPro" id="IPR009081">
    <property type="entry name" value="PP-bd_ACP"/>
</dbReference>